<protein>
    <submittedName>
        <fullName evidence="2">Uncharacterized protein</fullName>
    </submittedName>
</protein>
<name>A0A7J6SLC2_PEROL</name>
<sequence length="111" mass="11126">AMPCDELGKLLPGSTILGPSFGCGSNCLGKATANGKQTERYRGGHASRILHSEVCRSVELGYGISSGWGKAKPSAAVAASGGSSSSGDPTTDAISGKFDPTALERGAKALK</sequence>
<gene>
    <name evidence="2" type="ORF">FOZ62_021023</name>
</gene>
<reference evidence="2 3" key="1">
    <citation type="submission" date="2020-04" db="EMBL/GenBank/DDBJ databases">
        <title>Perkinsus olseni comparative genomics.</title>
        <authorList>
            <person name="Bogema D.R."/>
        </authorList>
    </citation>
    <scope>NUCLEOTIDE SEQUENCE [LARGE SCALE GENOMIC DNA]</scope>
    <source>
        <strain evidence="2">ATCC PRA-205</strain>
    </source>
</reference>
<feature type="region of interest" description="Disordered" evidence="1">
    <location>
        <begin position="74"/>
        <end position="111"/>
    </location>
</feature>
<organism evidence="2 3">
    <name type="scientific">Perkinsus olseni</name>
    <name type="common">Perkinsus atlanticus</name>
    <dbReference type="NCBI Taxonomy" id="32597"/>
    <lineage>
        <taxon>Eukaryota</taxon>
        <taxon>Sar</taxon>
        <taxon>Alveolata</taxon>
        <taxon>Perkinsozoa</taxon>
        <taxon>Perkinsea</taxon>
        <taxon>Perkinsida</taxon>
        <taxon>Perkinsidae</taxon>
        <taxon>Perkinsus</taxon>
    </lineage>
</organism>
<dbReference type="AlphaFoldDB" id="A0A7J6SLC2"/>
<dbReference type="Proteomes" id="UP000574390">
    <property type="component" value="Unassembled WGS sequence"/>
</dbReference>
<feature type="compositionally biased region" description="Low complexity" evidence="1">
    <location>
        <begin position="74"/>
        <end position="93"/>
    </location>
</feature>
<accession>A0A7J6SLC2</accession>
<comment type="caution">
    <text evidence="2">The sequence shown here is derived from an EMBL/GenBank/DDBJ whole genome shotgun (WGS) entry which is preliminary data.</text>
</comment>
<dbReference type="EMBL" id="JABANM010013800">
    <property type="protein sequence ID" value="KAF4733759.1"/>
    <property type="molecule type" value="Genomic_DNA"/>
</dbReference>
<evidence type="ECO:0000313" key="2">
    <source>
        <dbReference type="EMBL" id="KAF4733759.1"/>
    </source>
</evidence>
<feature type="non-terminal residue" evidence="2">
    <location>
        <position position="111"/>
    </location>
</feature>
<feature type="non-terminal residue" evidence="2">
    <location>
        <position position="1"/>
    </location>
</feature>
<evidence type="ECO:0000313" key="3">
    <source>
        <dbReference type="Proteomes" id="UP000574390"/>
    </source>
</evidence>
<evidence type="ECO:0000256" key="1">
    <source>
        <dbReference type="SAM" id="MobiDB-lite"/>
    </source>
</evidence>
<proteinExistence type="predicted"/>